<keyword evidence="1" id="KW-0813">Transport</keyword>
<reference evidence="2" key="2">
    <citation type="submission" date="2023-02" db="EMBL/GenBank/DDBJ databases">
        <authorList>
            <person name="Swenson N.G."/>
            <person name="Wegrzyn J.L."/>
            <person name="Mcevoy S.L."/>
        </authorList>
    </citation>
    <scope>NUCLEOTIDE SEQUENCE</scope>
    <source>
        <strain evidence="2">91603</strain>
        <tissue evidence="2">Leaf</tissue>
    </source>
</reference>
<gene>
    <name evidence="2" type="ORF">LWI28_000990</name>
</gene>
<name>A0AAD5ICA6_ACENE</name>
<dbReference type="Gene3D" id="3.40.50.300">
    <property type="entry name" value="P-loop containing nucleotide triphosphate hydrolases"/>
    <property type="match status" value="1"/>
</dbReference>
<sequence length="80" mass="8677">MELVELNNSSNAVVEISGLSTEQRKRLTIAVGIVANSSVISMDEPISGHDERTVIPGVPKIREKQIPAELQKNKLEAALI</sequence>
<comment type="caution">
    <text evidence="2">The sequence shown here is derived from an EMBL/GenBank/DDBJ whole genome shotgun (WGS) entry which is preliminary data.</text>
</comment>
<keyword evidence="3" id="KW-1185">Reference proteome</keyword>
<accession>A0AAD5ICA6</accession>
<dbReference type="InterPro" id="IPR027417">
    <property type="entry name" value="P-loop_NTPase"/>
</dbReference>
<organism evidence="2 3">
    <name type="scientific">Acer negundo</name>
    <name type="common">Box elder</name>
    <dbReference type="NCBI Taxonomy" id="4023"/>
    <lineage>
        <taxon>Eukaryota</taxon>
        <taxon>Viridiplantae</taxon>
        <taxon>Streptophyta</taxon>
        <taxon>Embryophyta</taxon>
        <taxon>Tracheophyta</taxon>
        <taxon>Spermatophyta</taxon>
        <taxon>Magnoliopsida</taxon>
        <taxon>eudicotyledons</taxon>
        <taxon>Gunneridae</taxon>
        <taxon>Pentapetalae</taxon>
        <taxon>rosids</taxon>
        <taxon>malvids</taxon>
        <taxon>Sapindales</taxon>
        <taxon>Sapindaceae</taxon>
        <taxon>Hippocastanoideae</taxon>
        <taxon>Acereae</taxon>
        <taxon>Acer</taxon>
    </lineage>
</organism>
<evidence type="ECO:0000313" key="2">
    <source>
        <dbReference type="EMBL" id="KAI9159693.1"/>
    </source>
</evidence>
<proteinExistence type="predicted"/>
<dbReference type="Proteomes" id="UP001064489">
    <property type="component" value="Chromosome 2"/>
</dbReference>
<evidence type="ECO:0000256" key="1">
    <source>
        <dbReference type="ARBA" id="ARBA00022448"/>
    </source>
</evidence>
<evidence type="ECO:0008006" key="4">
    <source>
        <dbReference type="Google" id="ProtNLM"/>
    </source>
</evidence>
<evidence type="ECO:0000313" key="3">
    <source>
        <dbReference type="Proteomes" id="UP001064489"/>
    </source>
</evidence>
<dbReference type="AlphaFoldDB" id="A0AAD5ICA6"/>
<dbReference type="EMBL" id="JAJSOW010000106">
    <property type="protein sequence ID" value="KAI9159693.1"/>
    <property type="molecule type" value="Genomic_DNA"/>
</dbReference>
<dbReference type="PANTHER" id="PTHR19241">
    <property type="entry name" value="ATP-BINDING CASSETTE TRANSPORTER"/>
    <property type="match status" value="1"/>
</dbReference>
<reference evidence="2" key="1">
    <citation type="journal article" date="2022" name="Plant J.">
        <title>Strategies of tolerance reflected in two North American maple genomes.</title>
        <authorList>
            <person name="McEvoy S.L."/>
            <person name="Sezen U.U."/>
            <person name="Trouern-Trend A."/>
            <person name="McMahon S.M."/>
            <person name="Schaberg P.G."/>
            <person name="Yang J."/>
            <person name="Wegrzyn J.L."/>
            <person name="Swenson N.G."/>
        </authorList>
    </citation>
    <scope>NUCLEOTIDE SEQUENCE</scope>
    <source>
        <strain evidence="2">91603</strain>
    </source>
</reference>
<protein>
    <recommendedName>
        <fullName evidence="4">ABC transporter domain-containing protein</fullName>
    </recommendedName>
</protein>